<accession>A0AAW4Q145</accession>
<organism evidence="6 7">
    <name type="scientific">Haloarcula rubra</name>
    <dbReference type="NCBI Taxonomy" id="2487747"/>
    <lineage>
        <taxon>Archaea</taxon>
        <taxon>Methanobacteriati</taxon>
        <taxon>Methanobacteriota</taxon>
        <taxon>Stenosarchaea group</taxon>
        <taxon>Halobacteria</taxon>
        <taxon>Halobacteriales</taxon>
        <taxon>Haloarculaceae</taxon>
        <taxon>Haloarcula</taxon>
    </lineage>
</organism>
<evidence type="ECO:0000313" key="7">
    <source>
        <dbReference type="Proteomes" id="UP001430377"/>
    </source>
</evidence>
<gene>
    <name evidence="6" type="ORF">EGH21_23465</name>
</gene>
<evidence type="ECO:0008006" key="8">
    <source>
        <dbReference type="Google" id="ProtNLM"/>
    </source>
</evidence>
<dbReference type="PROSITE" id="PS51683">
    <property type="entry name" value="SAM_OMT_II"/>
    <property type="match status" value="1"/>
</dbReference>
<dbReference type="InterPro" id="IPR036390">
    <property type="entry name" value="WH_DNA-bd_sf"/>
</dbReference>
<evidence type="ECO:0000259" key="5">
    <source>
        <dbReference type="Pfam" id="PF08100"/>
    </source>
</evidence>
<dbReference type="InterPro" id="IPR029063">
    <property type="entry name" value="SAM-dependent_MTases_sf"/>
</dbReference>
<comment type="caution">
    <text evidence="6">The sequence shown here is derived from an EMBL/GenBank/DDBJ whole genome shotgun (WGS) entry which is preliminary data.</text>
</comment>
<dbReference type="InterPro" id="IPR016461">
    <property type="entry name" value="COMT-like"/>
</dbReference>
<evidence type="ECO:0000259" key="4">
    <source>
        <dbReference type="Pfam" id="PF00891"/>
    </source>
</evidence>
<keyword evidence="2" id="KW-0808">Transferase</keyword>
<dbReference type="GO" id="GO:0046983">
    <property type="term" value="F:protein dimerization activity"/>
    <property type="evidence" value="ECO:0007669"/>
    <property type="project" value="InterPro"/>
</dbReference>
<evidence type="ECO:0000256" key="2">
    <source>
        <dbReference type="ARBA" id="ARBA00022679"/>
    </source>
</evidence>
<dbReference type="AlphaFoldDB" id="A0AAW4Q145"/>
<proteinExistence type="predicted"/>
<dbReference type="Pfam" id="PF08100">
    <property type="entry name" value="Dimerisation"/>
    <property type="match status" value="1"/>
</dbReference>
<keyword evidence="3" id="KW-0949">S-adenosyl-L-methionine</keyword>
<protein>
    <recommendedName>
        <fullName evidence="8">Methyltransferase domain-containing protein</fullName>
    </recommendedName>
</protein>
<dbReference type="RefSeq" id="WP_220620832.1">
    <property type="nucleotide sequence ID" value="NZ_RKLR01000024.1"/>
</dbReference>
<dbReference type="GO" id="GO:0008171">
    <property type="term" value="F:O-methyltransferase activity"/>
    <property type="evidence" value="ECO:0007669"/>
    <property type="project" value="InterPro"/>
</dbReference>
<dbReference type="PANTHER" id="PTHR43712">
    <property type="entry name" value="PUTATIVE (AFU_ORTHOLOGUE AFUA_4G14580)-RELATED"/>
    <property type="match status" value="1"/>
</dbReference>
<dbReference type="GO" id="GO:0032259">
    <property type="term" value="P:methylation"/>
    <property type="evidence" value="ECO:0007669"/>
    <property type="project" value="UniProtKB-KW"/>
</dbReference>
<keyword evidence="1" id="KW-0489">Methyltransferase</keyword>
<dbReference type="Pfam" id="PF00891">
    <property type="entry name" value="Methyltransf_2"/>
    <property type="match status" value="1"/>
</dbReference>
<dbReference type="Proteomes" id="UP001430377">
    <property type="component" value="Unassembled WGS sequence"/>
</dbReference>
<evidence type="ECO:0000256" key="3">
    <source>
        <dbReference type="ARBA" id="ARBA00022691"/>
    </source>
</evidence>
<dbReference type="InterPro" id="IPR036388">
    <property type="entry name" value="WH-like_DNA-bd_sf"/>
</dbReference>
<dbReference type="PANTHER" id="PTHR43712:SF2">
    <property type="entry name" value="O-METHYLTRANSFERASE CICE"/>
    <property type="match status" value="1"/>
</dbReference>
<name>A0AAW4Q145_9EURY</name>
<dbReference type="Gene3D" id="3.40.50.150">
    <property type="entry name" value="Vaccinia Virus protein VP39"/>
    <property type="match status" value="1"/>
</dbReference>
<reference evidence="6 7" key="1">
    <citation type="submission" date="2021-06" db="EMBL/GenBank/DDBJ databases">
        <title>Halomicroarcula sp. a new haloarchaeum isolated from saline soil.</title>
        <authorList>
            <person name="Duran-Viseras A."/>
            <person name="Sanchez-Porro C."/>
            <person name="Ventosa A."/>
        </authorList>
    </citation>
    <scope>NUCLEOTIDE SEQUENCE [LARGE SCALE GENOMIC DNA]</scope>
    <source>
        <strain evidence="6 7">F13</strain>
    </source>
</reference>
<dbReference type="InterPro" id="IPR012967">
    <property type="entry name" value="COMT_dimerisation"/>
</dbReference>
<sequence length="350" mass="38580">MPVNPNFLERLVLLRLNKGPAPMLDLFGAASFESVSLALDLGLFELVADAETPLTASTLADRIDAHPDGIAMLCNFLVTEDYLSTSEDGYRLTKMTETWLLADSETNMGPWLTFWNELVFPFWERELETAIREGEPSQSIYEWFDEEPERWEIAQDGFRATASLLVDDVVDAVSIPDGSTQLIDIGGGHGLYTVELCRRHSDIVATIFDVQGAIEAINDEIPAELAERVSVQTGDYHTDDLGDGFDLALLFNVIHAHDPAENTALFERVADSLAPNGRIIVLDQWEGSGRTPVSRAGLRFVALTYLTTLGATVYAHEEVMSWLREAGFTDVSRQSVGPLSGLALIEATKQ</sequence>
<evidence type="ECO:0000313" key="6">
    <source>
        <dbReference type="EMBL" id="MBX0325979.1"/>
    </source>
</evidence>
<dbReference type="EMBL" id="RKLR01000024">
    <property type="protein sequence ID" value="MBX0325979.1"/>
    <property type="molecule type" value="Genomic_DNA"/>
</dbReference>
<dbReference type="InterPro" id="IPR001077">
    <property type="entry name" value="COMT_C"/>
</dbReference>
<feature type="domain" description="O-methyltransferase dimerisation" evidence="5">
    <location>
        <begin position="28"/>
        <end position="100"/>
    </location>
</feature>
<evidence type="ECO:0000256" key="1">
    <source>
        <dbReference type="ARBA" id="ARBA00022603"/>
    </source>
</evidence>
<dbReference type="Gene3D" id="1.10.10.10">
    <property type="entry name" value="Winged helix-like DNA-binding domain superfamily/Winged helix DNA-binding domain"/>
    <property type="match status" value="1"/>
</dbReference>
<dbReference type="SUPFAM" id="SSF46785">
    <property type="entry name" value="Winged helix' DNA-binding domain"/>
    <property type="match status" value="1"/>
</dbReference>
<dbReference type="PIRSF" id="PIRSF005739">
    <property type="entry name" value="O-mtase"/>
    <property type="match status" value="1"/>
</dbReference>
<feature type="domain" description="O-methyltransferase C-terminal" evidence="4">
    <location>
        <begin position="139"/>
        <end position="328"/>
    </location>
</feature>
<keyword evidence="7" id="KW-1185">Reference proteome</keyword>
<dbReference type="SUPFAM" id="SSF53335">
    <property type="entry name" value="S-adenosyl-L-methionine-dependent methyltransferases"/>
    <property type="match status" value="1"/>
</dbReference>
<dbReference type="CDD" id="cd02440">
    <property type="entry name" value="AdoMet_MTases"/>
    <property type="match status" value="1"/>
</dbReference>